<dbReference type="RefSeq" id="WP_083371951.1">
    <property type="nucleotide sequence ID" value="NZ_LT629776.1"/>
</dbReference>
<dbReference type="eggNOG" id="ENOG5030D6E">
    <property type="taxonomic scope" value="Bacteria"/>
</dbReference>
<dbReference type="Proteomes" id="UP000185663">
    <property type="component" value="Chromosome I"/>
</dbReference>
<organism evidence="1 2">
    <name type="scientific">Paraoerskovia marina</name>
    <dbReference type="NCBI Taxonomy" id="545619"/>
    <lineage>
        <taxon>Bacteria</taxon>
        <taxon>Bacillati</taxon>
        <taxon>Actinomycetota</taxon>
        <taxon>Actinomycetes</taxon>
        <taxon>Micrococcales</taxon>
        <taxon>Cellulomonadaceae</taxon>
        <taxon>Paraoerskovia</taxon>
    </lineage>
</organism>
<sequence>MRLYVPTTLDELLDAASAPLWTIEPRAAHAVTAPLQESEPDEDLEGWEFVAALEAADDSLALIAGLGDVPRQRVVVTVEVPDEAVRVIGVVPTDDTPDDAPAPSAVEIVQTVPEVEIVCAHVDEPGASVDVEAVIAAVDTDDDEALARALDRLGERGLLWYDRSELADIPQE</sequence>
<dbReference type="OrthoDB" id="3253180at2"/>
<dbReference type="STRING" id="545619.SAMN04489860_1221"/>
<gene>
    <name evidence="1" type="ORF">SAMN04489860_1221</name>
</gene>
<dbReference type="AlphaFoldDB" id="A0A1H1R030"/>
<accession>A0A1H1R030</accession>
<evidence type="ECO:0000313" key="1">
    <source>
        <dbReference type="EMBL" id="SDS28976.1"/>
    </source>
</evidence>
<dbReference type="EMBL" id="LT629776">
    <property type="protein sequence ID" value="SDS28976.1"/>
    <property type="molecule type" value="Genomic_DNA"/>
</dbReference>
<keyword evidence="2" id="KW-1185">Reference proteome</keyword>
<dbReference type="InterPro" id="IPR054206">
    <property type="entry name" value="DUF6912"/>
</dbReference>
<protein>
    <submittedName>
        <fullName evidence="1">Uncharacterized protein</fullName>
    </submittedName>
</protein>
<reference evidence="1 2" key="1">
    <citation type="submission" date="2016-10" db="EMBL/GenBank/DDBJ databases">
        <authorList>
            <person name="de Groot N.N."/>
        </authorList>
    </citation>
    <scope>NUCLEOTIDE SEQUENCE [LARGE SCALE GENOMIC DNA]</scope>
    <source>
        <strain evidence="1 2">DSM 22126</strain>
    </source>
</reference>
<dbReference type="Pfam" id="PF21853">
    <property type="entry name" value="DUF6912"/>
    <property type="match status" value="1"/>
</dbReference>
<name>A0A1H1R030_9CELL</name>
<proteinExistence type="predicted"/>
<evidence type="ECO:0000313" key="2">
    <source>
        <dbReference type="Proteomes" id="UP000185663"/>
    </source>
</evidence>